<organism evidence="2 3">
    <name type="scientific">Gigaspora rosea</name>
    <dbReference type="NCBI Taxonomy" id="44941"/>
    <lineage>
        <taxon>Eukaryota</taxon>
        <taxon>Fungi</taxon>
        <taxon>Fungi incertae sedis</taxon>
        <taxon>Mucoromycota</taxon>
        <taxon>Glomeromycotina</taxon>
        <taxon>Glomeromycetes</taxon>
        <taxon>Diversisporales</taxon>
        <taxon>Gigasporaceae</taxon>
        <taxon>Gigaspora</taxon>
    </lineage>
</organism>
<proteinExistence type="predicted"/>
<reference evidence="2 3" key="1">
    <citation type="submission" date="2018-06" db="EMBL/GenBank/DDBJ databases">
        <title>Comparative genomics reveals the genomic features of Rhizophagus irregularis, R. cerebriforme, R. diaphanum and Gigaspora rosea, and their symbiotic lifestyle signature.</title>
        <authorList>
            <person name="Morin E."/>
            <person name="San Clemente H."/>
            <person name="Chen E.C.H."/>
            <person name="De La Providencia I."/>
            <person name="Hainaut M."/>
            <person name="Kuo A."/>
            <person name="Kohler A."/>
            <person name="Murat C."/>
            <person name="Tang N."/>
            <person name="Roy S."/>
            <person name="Loubradou J."/>
            <person name="Henrissat B."/>
            <person name="Grigoriev I.V."/>
            <person name="Corradi N."/>
            <person name="Roux C."/>
            <person name="Martin F.M."/>
        </authorList>
    </citation>
    <scope>NUCLEOTIDE SEQUENCE [LARGE SCALE GENOMIC DNA]</scope>
    <source>
        <strain evidence="2 3">DAOM 194757</strain>
    </source>
</reference>
<feature type="coiled-coil region" evidence="1">
    <location>
        <begin position="24"/>
        <end position="51"/>
    </location>
</feature>
<evidence type="ECO:0000256" key="1">
    <source>
        <dbReference type="SAM" id="Coils"/>
    </source>
</evidence>
<dbReference type="AlphaFoldDB" id="A0A397VDA3"/>
<accession>A0A397VDA3</accession>
<sequence>MKLERKTMKLEVCITWSTPKMKLSTKKENQITILEEKMSSLQVKYDDSRNRSTKVVKENLELEKKYINLENTNKMLISLIDRGNKDEDEEDKNEEERNLWREEIVYFERDHIEMFDDDL</sequence>
<dbReference type="EMBL" id="QKWP01000442">
    <property type="protein sequence ID" value="RIB19982.1"/>
    <property type="molecule type" value="Genomic_DNA"/>
</dbReference>
<comment type="caution">
    <text evidence="2">The sequence shown here is derived from an EMBL/GenBank/DDBJ whole genome shotgun (WGS) entry which is preliminary data.</text>
</comment>
<keyword evidence="1" id="KW-0175">Coiled coil</keyword>
<evidence type="ECO:0000313" key="2">
    <source>
        <dbReference type="EMBL" id="RIB19982.1"/>
    </source>
</evidence>
<name>A0A397VDA3_9GLOM</name>
<protein>
    <submittedName>
        <fullName evidence="2">Uncharacterized protein</fullName>
    </submittedName>
</protein>
<gene>
    <name evidence="2" type="ORF">C2G38_2180443</name>
</gene>
<dbReference type="Proteomes" id="UP000266673">
    <property type="component" value="Unassembled WGS sequence"/>
</dbReference>
<keyword evidence="3" id="KW-1185">Reference proteome</keyword>
<evidence type="ECO:0000313" key="3">
    <source>
        <dbReference type="Proteomes" id="UP000266673"/>
    </source>
</evidence>